<dbReference type="SUPFAM" id="SSF101148">
    <property type="entry name" value="Plant invertase/pectin methylesterase inhibitor"/>
    <property type="match status" value="1"/>
</dbReference>
<gene>
    <name evidence="2" type="ORF">CB5_LOCUS8053</name>
</gene>
<dbReference type="AlphaFoldDB" id="A0A6V7P1W2"/>
<evidence type="ECO:0000256" key="1">
    <source>
        <dbReference type="SAM" id="MobiDB-lite"/>
    </source>
</evidence>
<dbReference type="Gene3D" id="1.20.140.40">
    <property type="entry name" value="Invertase/pectin methylesterase inhibitor family protein"/>
    <property type="match status" value="1"/>
</dbReference>
<dbReference type="SUPFAM" id="SSF52096">
    <property type="entry name" value="ClpP/crotonase"/>
    <property type="match status" value="1"/>
</dbReference>
<sequence length="217" mass="23793">MDPSWSSPSAAASAAPASTSPPTRTPSKATSKNPNADPVIAMAACRKPIASAIAGFAVTAGFEIAFACDLLGGPRRQVRQHRPRASPLSSAEHLREPQRLIDNGMTECQLALNQLVIAHQVFDLCHNEPQRRSRLRRLRRSTRKRRTRCRMWRRLVRGDGLLVDVNSKLSTVGTFVDTCEDSFDEFPDVDGLPLANVQTNFSRLGSNSINLVAYKAA</sequence>
<dbReference type="EMBL" id="LR862144">
    <property type="protein sequence ID" value="CAD1824842.1"/>
    <property type="molecule type" value="Genomic_DNA"/>
</dbReference>
<dbReference type="InterPro" id="IPR029045">
    <property type="entry name" value="ClpP/crotonase-like_dom_sf"/>
</dbReference>
<organism evidence="2">
    <name type="scientific">Ananas comosus var. bracteatus</name>
    <name type="common">red pineapple</name>
    <dbReference type="NCBI Taxonomy" id="296719"/>
    <lineage>
        <taxon>Eukaryota</taxon>
        <taxon>Viridiplantae</taxon>
        <taxon>Streptophyta</taxon>
        <taxon>Embryophyta</taxon>
        <taxon>Tracheophyta</taxon>
        <taxon>Spermatophyta</taxon>
        <taxon>Magnoliopsida</taxon>
        <taxon>Liliopsida</taxon>
        <taxon>Poales</taxon>
        <taxon>Bromeliaceae</taxon>
        <taxon>Bromelioideae</taxon>
        <taxon>Ananas</taxon>
    </lineage>
</organism>
<evidence type="ECO:0008006" key="3">
    <source>
        <dbReference type="Google" id="ProtNLM"/>
    </source>
</evidence>
<name>A0A6V7P1W2_ANACO</name>
<dbReference type="Gene3D" id="3.90.226.10">
    <property type="entry name" value="2-enoyl-CoA Hydratase, Chain A, domain 1"/>
    <property type="match status" value="1"/>
</dbReference>
<reference evidence="2" key="1">
    <citation type="submission" date="2020-07" db="EMBL/GenBank/DDBJ databases">
        <authorList>
            <person name="Lin J."/>
        </authorList>
    </citation>
    <scope>NUCLEOTIDE SEQUENCE</scope>
</reference>
<protein>
    <recommendedName>
        <fullName evidence="3">Pectinesterase inhibitor domain-containing protein</fullName>
    </recommendedName>
</protein>
<proteinExistence type="predicted"/>
<evidence type="ECO:0000313" key="2">
    <source>
        <dbReference type="EMBL" id="CAD1824842.1"/>
    </source>
</evidence>
<feature type="compositionally biased region" description="Low complexity" evidence="1">
    <location>
        <begin position="1"/>
        <end position="31"/>
    </location>
</feature>
<feature type="region of interest" description="Disordered" evidence="1">
    <location>
        <begin position="1"/>
        <end position="35"/>
    </location>
</feature>
<dbReference type="InterPro" id="IPR035513">
    <property type="entry name" value="Invertase/methylesterase_inhib"/>
</dbReference>
<accession>A0A6V7P1W2</accession>